<sequence>MTRLNPRNRKPQEDDKSKDYNNNTASSQSEGGGVVIGFLECFIGSQSEGGGVWMVDQDAFEVVVVDVKKNQEYYLQNGNSSIQLVIANLKNMKEMLITEAQDNETFEDFFITTHKPKQGALYKPRHGQSRESGYVECGRRAGGKAPGKTLRRWADNFCASVLDSFCSINLSKLCAIKRSLPTCVCLQINRFLRTMGKKRKHESKETSEEVVDLETVIKKTKKEKKKKTQDVTDNDADLSERCEENSVNRKTKKEKKKKDISSDVKEDNESDKTEEKMQVKEMRDTQSKGKKKRKEEQGSDSIEDTPIQTTDELSHSSRKKHKKVKGDTNEAETKDIDKEDKSLTDSIRNMKENKFDAKKENKKKGNKILLEEQDNKTETPKNISKVNRKESAESENKPVKSQSTTQNMLLEKLKSVQSKRSEKVLQKESITAKKRPSQNSGAAIQPANSDVKKESGVKQINNESVEDADEEDPEKAEIRMKKREKRRLKKVQKEKHKKEQAEKAGTAKVAAVEYLDLWENKREEWKFSKVRQCWLLQNMYKASLKLQGRARDVTVADAEKLLQEGESDDEDEDEDNDDDDEKEEEDEEGEEGDGKKTDVKEEKKKVKEVDPVQEDRAKQIIQLLSA</sequence>
<feature type="compositionally biased region" description="Polar residues" evidence="1">
    <location>
        <begin position="437"/>
        <end position="448"/>
    </location>
</feature>
<evidence type="ECO:0000259" key="2">
    <source>
        <dbReference type="Pfam" id="PF10180"/>
    </source>
</evidence>
<feature type="compositionally biased region" description="Basic and acidic residues" evidence="1">
    <location>
        <begin position="325"/>
        <end position="359"/>
    </location>
</feature>
<feature type="compositionally biased region" description="Basic and acidic residues" evidence="1">
    <location>
        <begin position="592"/>
        <end position="618"/>
    </location>
</feature>
<feature type="domain" description="WKF" evidence="2">
    <location>
        <begin position="513"/>
        <end position="542"/>
    </location>
</feature>
<feature type="compositionally biased region" description="Basic and acidic residues" evidence="1">
    <location>
        <begin position="369"/>
        <end position="379"/>
    </location>
</feature>
<feature type="compositionally biased region" description="Basic and acidic residues" evidence="1">
    <location>
        <begin position="387"/>
        <end position="398"/>
    </location>
</feature>
<name>A0ABY7DCB7_MYAAR</name>
<feature type="compositionally biased region" description="Basic and acidic residues" evidence="1">
    <location>
        <begin position="411"/>
        <end position="426"/>
    </location>
</feature>
<evidence type="ECO:0000313" key="4">
    <source>
        <dbReference type="Proteomes" id="UP001164746"/>
    </source>
</evidence>
<feature type="region of interest" description="Disordered" evidence="1">
    <location>
        <begin position="219"/>
        <end position="506"/>
    </location>
</feature>
<feature type="compositionally biased region" description="Acidic residues" evidence="1">
    <location>
        <begin position="565"/>
        <end position="591"/>
    </location>
</feature>
<feature type="region of interest" description="Disordered" evidence="1">
    <location>
        <begin position="557"/>
        <end position="626"/>
    </location>
</feature>
<feature type="compositionally biased region" description="Polar residues" evidence="1">
    <location>
        <begin position="20"/>
        <end position="29"/>
    </location>
</feature>
<organism evidence="3 4">
    <name type="scientific">Mya arenaria</name>
    <name type="common">Soft-shell clam</name>
    <dbReference type="NCBI Taxonomy" id="6604"/>
    <lineage>
        <taxon>Eukaryota</taxon>
        <taxon>Metazoa</taxon>
        <taxon>Spiralia</taxon>
        <taxon>Lophotrochozoa</taxon>
        <taxon>Mollusca</taxon>
        <taxon>Bivalvia</taxon>
        <taxon>Autobranchia</taxon>
        <taxon>Heteroconchia</taxon>
        <taxon>Euheterodonta</taxon>
        <taxon>Imparidentia</taxon>
        <taxon>Neoheterodontei</taxon>
        <taxon>Myida</taxon>
        <taxon>Myoidea</taxon>
        <taxon>Myidae</taxon>
        <taxon>Mya</taxon>
    </lineage>
</organism>
<feature type="compositionally biased region" description="Basic and acidic residues" evidence="1">
    <location>
        <begin position="10"/>
        <end position="19"/>
    </location>
</feature>
<proteinExistence type="predicted"/>
<accession>A0ABY7DCB7</accession>
<keyword evidence="4" id="KW-1185">Reference proteome</keyword>
<dbReference type="Proteomes" id="UP001164746">
    <property type="component" value="Chromosome 2"/>
</dbReference>
<dbReference type="EMBL" id="CP111013">
    <property type="protein sequence ID" value="WAQ95307.1"/>
    <property type="molecule type" value="Genomic_DNA"/>
</dbReference>
<feature type="region of interest" description="Disordered" evidence="1">
    <location>
        <begin position="1"/>
        <end position="29"/>
    </location>
</feature>
<protein>
    <submittedName>
        <fullName evidence="3">CG050-like protein</fullName>
    </submittedName>
</protein>
<evidence type="ECO:0000256" key="1">
    <source>
        <dbReference type="SAM" id="MobiDB-lite"/>
    </source>
</evidence>
<feature type="compositionally biased region" description="Acidic residues" evidence="1">
    <location>
        <begin position="464"/>
        <end position="474"/>
    </location>
</feature>
<feature type="compositionally biased region" description="Basic residues" evidence="1">
    <location>
        <begin position="480"/>
        <end position="496"/>
    </location>
</feature>
<reference evidence="3" key="1">
    <citation type="submission" date="2022-11" db="EMBL/GenBank/DDBJ databases">
        <title>Centuries of genome instability and evolution in soft-shell clam transmissible cancer (bioRxiv).</title>
        <authorList>
            <person name="Hart S.F.M."/>
            <person name="Yonemitsu M.A."/>
            <person name="Giersch R.M."/>
            <person name="Beal B.F."/>
            <person name="Arriagada G."/>
            <person name="Davis B.W."/>
            <person name="Ostrander E.A."/>
            <person name="Goff S.P."/>
            <person name="Metzger M.J."/>
        </authorList>
    </citation>
    <scope>NUCLEOTIDE SEQUENCE</scope>
    <source>
        <strain evidence="3">MELC-2E11</strain>
        <tissue evidence="3">Siphon/mantle</tissue>
    </source>
</reference>
<dbReference type="InterPro" id="IPR019327">
    <property type="entry name" value="WKF"/>
</dbReference>
<evidence type="ECO:0000313" key="3">
    <source>
        <dbReference type="EMBL" id="WAQ95307.1"/>
    </source>
</evidence>
<gene>
    <name evidence="3" type="ORF">MAR_027997</name>
</gene>
<dbReference type="Pfam" id="PF10180">
    <property type="entry name" value="WKF"/>
    <property type="match status" value="1"/>
</dbReference>
<feature type="compositionally biased region" description="Basic and acidic residues" evidence="1">
    <location>
        <begin position="238"/>
        <end position="247"/>
    </location>
</feature>
<feature type="compositionally biased region" description="Basic and acidic residues" evidence="1">
    <location>
        <begin position="257"/>
        <end position="287"/>
    </location>
</feature>
<feature type="compositionally biased region" description="Polar residues" evidence="1">
    <location>
        <begin position="399"/>
        <end position="408"/>
    </location>
</feature>